<dbReference type="SUPFAM" id="SSF46785">
    <property type="entry name" value="Winged helix' DNA-binding domain"/>
    <property type="match status" value="1"/>
</dbReference>
<gene>
    <name evidence="7" type="ORF">NIE36_28000</name>
    <name evidence="6" type="ORF">OSB80_28070</name>
</gene>
<dbReference type="Gene3D" id="3.40.190.10">
    <property type="entry name" value="Periplasmic binding protein-like II"/>
    <property type="match status" value="2"/>
</dbReference>
<dbReference type="GO" id="GO:0003700">
    <property type="term" value="F:DNA-binding transcription factor activity"/>
    <property type="evidence" value="ECO:0007669"/>
    <property type="project" value="InterPro"/>
</dbReference>
<keyword evidence="4" id="KW-0804">Transcription</keyword>
<evidence type="ECO:0000259" key="5">
    <source>
        <dbReference type="PROSITE" id="PS50931"/>
    </source>
</evidence>
<evidence type="ECO:0000256" key="2">
    <source>
        <dbReference type="ARBA" id="ARBA00023015"/>
    </source>
</evidence>
<dbReference type="InterPro" id="IPR000847">
    <property type="entry name" value="LysR_HTH_N"/>
</dbReference>
<dbReference type="PANTHER" id="PTHR30118">
    <property type="entry name" value="HTH-TYPE TRANSCRIPTIONAL REGULATOR LEUO-RELATED"/>
    <property type="match status" value="1"/>
</dbReference>
<organism evidence="7 9">
    <name type="scientific">Paraburkholderia madseniana</name>
    <dbReference type="NCBI Taxonomy" id="2599607"/>
    <lineage>
        <taxon>Bacteria</taxon>
        <taxon>Pseudomonadati</taxon>
        <taxon>Pseudomonadota</taxon>
        <taxon>Betaproteobacteria</taxon>
        <taxon>Burkholderiales</taxon>
        <taxon>Burkholderiaceae</taxon>
        <taxon>Paraburkholderia</taxon>
    </lineage>
</organism>
<dbReference type="EMBL" id="JAPKHW010000027">
    <property type="protein sequence ID" value="MCX4149203.1"/>
    <property type="molecule type" value="Genomic_DNA"/>
</dbReference>
<dbReference type="EMBL" id="JAMXWF010000027">
    <property type="protein sequence ID" value="MDQ6411020.1"/>
    <property type="molecule type" value="Genomic_DNA"/>
</dbReference>
<dbReference type="PANTHER" id="PTHR30118:SF15">
    <property type="entry name" value="TRANSCRIPTIONAL REGULATORY PROTEIN"/>
    <property type="match status" value="1"/>
</dbReference>
<dbReference type="Proteomes" id="UP001209412">
    <property type="component" value="Unassembled WGS sequence"/>
</dbReference>
<evidence type="ECO:0000256" key="4">
    <source>
        <dbReference type="ARBA" id="ARBA00023163"/>
    </source>
</evidence>
<keyword evidence="2" id="KW-0805">Transcription regulation</keyword>
<dbReference type="PROSITE" id="PS50931">
    <property type="entry name" value="HTH_LYSR"/>
    <property type="match status" value="1"/>
</dbReference>
<sequence>MTDIDIKLLQSLVEIYKTRSVSQAALNLGLSQPTVSFNLSKLREHYQDPLFVRAPQGMEPTQFAVELHQRALALLASFESVAQHRKSFDPDTARQSFRVAMTDISQIVILPRLLNRLRAIAPGVMIRVLHITEKTANLLEAGEADLAIGFMPQLDAGFYQQKLFVQHYVGMVSPDHARVRSDPSLDAYLAEGHVTVTPSGTGHSLVDRTLAQLSLERRVVLEVPNYLGVANIIAHTDLLATVPLRLAELIANETSVRLFTLPFVIPEYQVKQHWHERSHQDLAHKWLRTVLTDLFLESSGPTAAPDQPD</sequence>
<evidence type="ECO:0000313" key="7">
    <source>
        <dbReference type="EMBL" id="MDQ6411020.1"/>
    </source>
</evidence>
<evidence type="ECO:0000256" key="1">
    <source>
        <dbReference type="ARBA" id="ARBA00009437"/>
    </source>
</evidence>
<dbReference type="RefSeq" id="WP_266260124.1">
    <property type="nucleotide sequence ID" value="NZ_JAMXWF010000027.1"/>
</dbReference>
<feature type="domain" description="HTH lysR-type" evidence="5">
    <location>
        <begin position="4"/>
        <end position="61"/>
    </location>
</feature>
<accession>A0AAP5EXJ2</accession>
<dbReference type="InterPro" id="IPR036388">
    <property type="entry name" value="WH-like_DNA-bd_sf"/>
</dbReference>
<dbReference type="Gene3D" id="1.10.10.10">
    <property type="entry name" value="Winged helix-like DNA-binding domain superfamily/Winged helix DNA-binding domain"/>
    <property type="match status" value="1"/>
</dbReference>
<comment type="similarity">
    <text evidence="1">Belongs to the LysR transcriptional regulatory family.</text>
</comment>
<dbReference type="SUPFAM" id="SSF53850">
    <property type="entry name" value="Periplasmic binding protein-like II"/>
    <property type="match status" value="1"/>
</dbReference>
<dbReference type="Pfam" id="PF03466">
    <property type="entry name" value="LysR_substrate"/>
    <property type="match status" value="1"/>
</dbReference>
<protein>
    <submittedName>
        <fullName evidence="7">LysR family transcriptional regulator</fullName>
    </submittedName>
</protein>
<dbReference type="CDD" id="cd08459">
    <property type="entry name" value="PBP2_DntR_NahR_LinR_like"/>
    <property type="match status" value="1"/>
</dbReference>
<evidence type="ECO:0000313" key="9">
    <source>
        <dbReference type="Proteomes" id="UP001242288"/>
    </source>
</evidence>
<dbReference type="GO" id="GO:0003677">
    <property type="term" value="F:DNA binding"/>
    <property type="evidence" value="ECO:0007669"/>
    <property type="project" value="UniProtKB-KW"/>
</dbReference>
<reference evidence="7" key="1">
    <citation type="submission" date="2022-06" db="EMBL/GenBank/DDBJ databases">
        <title>PHB producers.</title>
        <authorList>
            <person name="Besaury L."/>
        </authorList>
    </citation>
    <scope>NUCLEOTIDE SEQUENCE</scope>
    <source>
        <strain evidence="7 8">SEWS6</strain>
    </source>
</reference>
<evidence type="ECO:0000256" key="3">
    <source>
        <dbReference type="ARBA" id="ARBA00023125"/>
    </source>
</evidence>
<dbReference type="Pfam" id="PF00126">
    <property type="entry name" value="HTH_1"/>
    <property type="match status" value="1"/>
</dbReference>
<proteinExistence type="inferred from homology"/>
<name>A0AAP5EXJ2_9BURK</name>
<evidence type="ECO:0000313" key="8">
    <source>
        <dbReference type="Proteomes" id="UP001209412"/>
    </source>
</evidence>
<comment type="caution">
    <text evidence="7">The sequence shown here is derived from an EMBL/GenBank/DDBJ whole genome shotgun (WGS) entry which is preliminary data.</text>
</comment>
<dbReference type="InterPro" id="IPR005119">
    <property type="entry name" value="LysR_subst-bd"/>
</dbReference>
<evidence type="ECO:0000313" key="6">
    <source>
        <dbReference type="EMBL" id="MCX4149203.1"/>
    </source>
</evidence>
<dbReference type="InterPro" id="IPR050389">
    <property type="entry name" value="LysR-type_TF"/>
</dbReference>
<dbReference type="Proteomes" id="UP001242288">
    <property type="component" value="Unassembled WGS sequence"/>
</dbReference>
<keyword evidence="8" id="KW-1185">Reference proteome</keyword>
<dbReference type="AlphaFoldDB" id="A0AAP5EXJ2"/>
<keyword evidence="3" id="KW-0238">DNA-binding</keyword>
<dbReference type="InterPro" id="IPR036390">
    <property type="entry name" value="WH_DNA-bd_sf"/>
</dbReference>